<dbReference type="Pfam" id="PF13558">
    <property type="entry name" value="SbcC_Walker_B"/>
    <property type="match status" value="1"/>
</dbReference>
<dbReference type="GO" id="GO:0003677">
    <property type="term" value="F:DNA binding"/>
    <property type="evidence" value="ECO:0007669"/>
    <property type="project" value="UniProtKB-ARBA"/>
</dbReference>
<feature type="region of interest" description="Disordered" evidence="2">
    <location>
        <begin position="640"/>
        <end position="675"/>
    </location>
</feature>
<organism evidence="4 5">
    <name type="scientific">Xylaria bambusicola</name>
    <dbReference type="NCBI Taxonomy" id="326684"/>
    <lineage>
        <taxon>Eukaryota</taxon>
        <taxon>Fungi</taxon>
        <taxon>Dikarya</taxon>
        <taxon>Ascomycota</taxon>
        <taxon>Pezizomycotina</taxon>
        <taxon>Sordariomycetes</taxon>
        <taxon>Xylariomycetidae</taxon>
        <taxon>Xylariales</taxon>
        <taxon>Xylariaceae</taxon>
        <taxon>Xylaria</taxon>
    </lineage>
</organism>
<evidence type="ECO:0000256" key="1">
    <source>
        <dbReference type="SAM" id="Coils"/>
    </source>
</evidence>
<feature type="compositionally biased region" description="Basic and acidic residues" evidence="2">
    <location>
        <begin position="660"/>
        <end position="675"/>
    </location>
</feature>
<feature type="coiled-coil region" evidence="1">
    <location>
        <begin position="876"/>
        <end position="941"/>
    </location>
</feature>
<sequence length="1179" mass="131186">MDCTPDISRVIICGDVLTSRSMQPTAVISAAYRFLSDLSSSVPHVNVILGNHDLAYRRDYSTTALEALNMSRLKPFMSLHDGVNRYNWDGRNVLVLPFREDQTELTAAVANVDPSEAAHTVAFAHLALNRAVTQRHVVYSDTAETGYSVRYQGLTGPDHFSTLASHQTIVQPGQNASSASYKDRLQGSVTYLGSPLQLTWADLCDEERGVIMLDPVTLEHKLIANPHAVGYITVQGPEVLDDKIDASTVQGKHVMILGTLTRFQYWTARDKLLSFGAQSVRESRPAPTSQSDANSFAYHGLGTSIPESDRGVALKSAEPLEIDQPLTDEPNTPPQPDDLPSVKINPVECVSGYVQSVAAESMDQEKLIQLGQRLMIAASDSTDSLEGNAAYKLLLDPSHSIATQDDSQVPTKQVFVAKPRSIKISNFLGIQNEFTIDFDEDLGNGLSFVVGSNGSGKSTLIEAIVWCQFGRCIRKGLSVGDVVNDITGQNCMVSLSFSNGYTISRFRKHKVHGNRVIVSLNGVEQPHFEHGEARATQAAIDELLGIEYEEFIKAVVLGHESAASFLSSTPAQRQDFIESTLGLSTLDKAADLSRRMLREIDEECTTLRNRIDAIEQSMAPIQRRIENGEKELRRLRVEEEEAKRAVDRVQPDSQNQISDDNSKDDRAHHTLDQDPKTLSLKLEELKSKVKKSQQAVNEARSSLKDAEIQDKLTAQQRVPVQSNRQPNSQYQTLRDELLKLSSRQSDSEITEHIHSFESTLGHISQAVSWLQLHATKATEYLGSASPVNRTALHFIRIGLMTLGRLSSHLNSLLSPLKSSIARQQQENVDAIESIMKTLGAVFPQEEQKTAKLPKHDDKNDTARPLDEKVDESKVTLEEARQQLSSSLNHLSELLEEQGVLHEVQAKQQREFTRMNEGTRKREELMSKLTEKKREIEIYQKMITEEASILQEQSSSYASLIAEVESVMSIRELFTFWDNSLSRRRLKSATASTFRGYMFDKSLQELNTVASNILLVLYENTRHARELTKGMLRTIIAGDPEYDQDPKNSQGTGLLDQGLGVTKTLSYAKRSGGERKRIDLAIFFALVQILQANSRHRARYILIDEAFDSLDAAGQAAVVRWCSQLTSRMDFQLVVTHSDYLISSARSPLSDDDGGELQSQFSVLSATMTKEGTKFTYNMA</sequence>
<dbReference type="Proteomes" id="UP001305414">
    <property type="component" value="Unassembled WGS sequence"/>
</dbReference>
<dbReference type="PANTHER" id="PTHR32114">
    <property type="entry name" value="ABC TRANSPORTER ABCH.3"/>
    <property type="match status" value="1"/>
</dbReference>
<proteinExistence type="predicted"/>
<dbReference type="GO" id="GO:0006302">
    <property type="term" value="P:double-strand break repair"/>
    <property type="evidence" value="ECO:0007669"/>
    <property type="project" value="InterPro"/>
</dbReference>
<keyword evidence="1" id="KW-0175">Coiled coil</keyword>
<feature type="coiled-coil region" evidence="1">
    <location>
        <begin position="682"/>
        <end position="709"/>
    </location>
</feature>
<gene>
    <name evidence="4" type="ORF">RRF57_012590</name>
</gene>
<dbReference type="Gene3D" id="3.60.21.10">
    <property type="match status" value="1"/>
</dbReference>
<dbReference type="Pfam" id="PF13476">
    <property type="entry name" value="AAA_23"/>
    <property type="match status" value="1"/>
</dbReference>
<dbReference type="SUPFAM" id="SSF52540">
    <property type="entry name" value="P-loop containing nucleoside triphosphate hydrolases"/>
    <property type="match status" value="1"/>
</dbReference>
<keyword evidence="5" id="KW-1185">Reference proteome</keyword>
<dbReference type="InterPro" id="IPR027417">
    <property type="entry name" value="P-loop_NTPase"/>
</dbReference>
<feature type="domain" description="Rad50/SbcC-type AAA" evidence="3">
    <location>
        <begin position="421"/>
        <end position="624"/>
    </location>
</feature>
<name>A0AAN7ZEY2_9PEZI</name>
<feature type="region of interest" description="Disordered" evidence="2">
    <location>
        <begin position="846"/>
        <end position="872"/>
    </location>
</feature>
<evidence type="ECO:0000313" key="4">
    <source>
        <dbReference type="EMBL" id="KAK5636878.1"/>
    </source>
</evidence>
<dbReference type="InterPro" id="IPR038729">
    <property type="entry name" value="Rad50/SbcC_AAA"/>
</dbReference>
<dbReference type="InterPro" id="IPR029052">
    <property type="entry name" value="Metallo-depent_PP-like"/>
</dbReference>
<dbReference type="SUPFAM" id="SSF56300">
    <property type="entry name" value="Metallo-dependent phosphatases"/>
    <property type="match status" value="1"/>
</dbReference>
<feature type="compositionally biased region" description="Basic and acidic residues" evidence="2">
    <location>
        <begin position="640"/>
        <end position="650"/>
    </location>
</feature>
<dbReference type="GO" id="GO:0016887">
    <property type="term" value="F:ATP hydrolysis activity"/>
    <property type="evidence" value="ECO:0007669"/>
    <property type="project" value="InterPro"/>
</dbReference>
<evidence type="ECO:0000313" key="5">
    <source>
        <dbReference type="Proteomes" id="UP001305414"/>
    </source>
</evidence>
<evidence type="ECO:0000256" key="2">
    <source>
        <dbReference type="SAM" id="MobiDB-lite"/>
    </source>
</evidence>
<dbReference type="PANTHER" id="PTHR32114:SF2">
    <property type="entry name" value="ABC TRANSPORTER ABCH.3"/>
    <property type="match status" value="1"/>
</dbReference>
<comment type="caution">
    <text evidence="4">The sequence shown here is derived from an EMBL/GenBank/DDBJ whole genome shotgun (WGS) entry which is preliminary data.</text>
</comment>
<reference evidence="4 5" key="1">
    <citation type="submission" date="2023-10" db="EMBL/GenBank/DDBJ databases">
        <title>Draft genome sequence of Xylaria bambusicola isolate GMP-LS, the root and basal stem rot pathogen of sugarcane in Indonesia.</title>
        <authorList>
            <person name="Selvaraj P."/>
            <person name="Muralishankar V."/>
            <person name="Muruganantham S."/>
            <person name="Sp S."/>
            <person name="Haryani S."/>
            <person name="Lau K.J.X."/>
            <person name="Naqvi N.I."/>
        </authorList>
    </citation>
    <scope>NUCLEOTIDE SEQUENCE [LARGE SCALE GENOMIC DNA]</scope>
    <source>
        <strain evidence="4">GMP-LS</strain>
    </source>
</reference>
<dbReference type="EMBL" id="JAWHQM010000083">
    <property type="protein sequence ID" value="KAK5636878.1"/>
    <property type="molecule type" value="Genomic_DNA"/>
</dbReference>
<dbReference type="Gene3D" id="3.40.50.300">
    <property type="entry name" value="P-loop containing nucleotide triphosphate hydrolases"/>
    <property type="match status" value="2"/>
</dbReference>
<feature type="region of interest" description="Disordered" evidence="2">
    <location>
        <begin position="321"/>
        <end position="342"/>
    </location>
</feature>
<dbReference type="AlphaFoldDB" id="A0AAN7ZEY2"/>
<accession>A0AAN7ZEY2</accession>
<evidence type="ECO:0000259" key="3">
    <source>
        <dbReference type="Pfam" id="PF13476"/>
    </source>
</evidence>
<protein>
    <recommendedName>
        <fullName evidence="3">Rad50/SbcC-type AAA domain-containing protein</fullName>
    </recommendedName>
</protein>